<organism evidence="1 2">
    <name type="scientific">Comamonas nitrativorans</name>
    <dbReference type="NCBI Taxonomy" id="108437"/>
    <lineage>
        <taxon>Bacteria</taxon>
        <taxon>Pseudomonadati</taxon>
        <taxon>Pseudomonadota</taxon>
        <taxon>Betaproteobacteria</taxon>
        <taxon>Burkholderiales</taxon>
        <taxon>Comamonadaceae</taxon>
        <taxon>Comamonas</taxon>
    </lineage>
</organism>
<dbReference type="Proteomes" id="UP001595967">
    <property type="component" value="Unassembled WGS sequence"/>
</dbReference>
<keyword evidence="2" id="KW-1185">Reference proteome</keyword>
<name>A0ABV9GW76_9BURK</name>
<sequence>MLESSLHQGSSLRWYTRGLRVLSIIPSGEAEDLSALWSACAVLQEQGYPVVILDGLEQETDQAPGLQDILQGHADCGSTALSADITRPHAIASLPAARGLVQLAHLGLASGQRPLSLLYRHLRNHALVVLLAPAPLLAPVLQGIQQAPWVLVPGRRSSVVPCYRALKHMFMHTGVMPQLLALRPAHTGLDPLLKSIAQCAHHHLRTEPLAQQVDPGDPRGLQRWALQCLEQSQIVAMPGQAAAPLPFSAPSPALSSVWNH</sequence>
<dbReference type="EMBL" id="JBHSEW010000006">
    <property type="protein sequence ID" value="MFC4622247.1"/>
    <property type="molecule type" value="Genomic_DNA"/>
</dbReference>
<gene>
    <name evidence="1" type="ORF">ACFO3A_08465</name>
</gene>
<evidence type="ECO:0000313" key="1">
    <source>
        <dbReference type="EMBL" id="MFC4622247.1"/>
    </source>
</evidence>
<protein>
    <submittedName>
        <fullName evidence="1">Uncharacterized protein</fullName>
    </submittedName>
</protein>
<accession>A0ABV9GW76</accession>
<evidence type="ECO:0000313" key="2">
    <source>
        <dbReference type="Proteomes" id="UP001595967"/>
    </source>
</evidence>
<reference evidence="2" key="1">
    <citation type="journal article" date="2019" name="Int. J. Syst. Evol. Microbiol.">
        <title>The Global Catalogue of Microorganisms (GCM) 10K type strain sequencing project: providing services to taxonomists for standard genome sequencing and annotation.</title>
        <authorList>
            <consortium name="The Broad Institute Genomics Platform"/>
            <consortium name="The Broad Institute Genome Sequencing Center for Infectious Disease"/>
            <person name="Wu L."/>
            <person name="Ma J."/>
        </authorList>
    </citation>
    <scope>NUCLEOTIDE SEQUENCE [LARGE SCALE GENOMIC DNA]</scope>
    <source>
        <strain evidence="2">JCM 11650</strain>
    </source>
</reference>
<comment type="caution">
    <text evidence="1">The sequence shown here is derived from an EMBL/GenBank/DDBJ whole genome shotgun (WGS) entry which is preliminary data.</text>
</comment>
<dbReference type="RefSeq" id="WP_377725606.1">
    <property type="nucleotide sequence ID" value="NZ_JBHSEW010000006.1"/>
</dbReference>
<proteinExistence type="predicted"/>